<gene>
    <name evidence="2" type="ORF">QWZ15_08320</name>
</gene>
<name>A0ABT8C680_9BACT</name>
<keyword evidence="1" id="KW-0812">Transmembrane</keyword>
<dbReference type="RefSeq" id="WP_163384278.1">
    <property type="nucleotide sequence ID" value="NZ_JAUFQS010000007.1"/>
</dbReference>
<keyword evidence="3" id="KW-1185">Reference proteome</keyword>
<feature type="transmembrane region" description="Helical" evidence="1">
    <location>
        <begin position="52"/>
        <end position="72"/>
    </location>
</feature>
<feature type="transmembrane region" description="Helical" evidence="1">
    <location>
        <begin position="93"/>
        <end position="113"/>
    </location>
</feature>
<proteinExistence type="predicted"/>
<evidence type="ECO:0000256" key="1">
    <source>
        <dbReference type="SAM" id="Phobius"/>
    </source>
</evidence>
<evidence type="ECO:0000313" key="2">
    <source>
        <dbReference type="EMBL" id="MDN3687831.1"/>
    </source>
</evidence>
<dbReference type="EMBL" id="JAUFQS010000007">
    <property type="protein sequence ID" value="MDN3687831.1"/>
    <property type="molecule type" value="Genomic_DNA"/>
</dbReference>
<dbReference type="Pfam" id="PF12725">
    <property type="entry name" value="DUF3810"/>
    <property type="match status" value="1"/>
</dbReference>
<keyword evidence="1" id="KW-1133">Transmembrane helix</keyword>
<organism evidence="2 3">
    <name type="scientific">Cyclobacterium jeungdonense</name>
    <dbReference type="NCBI Taxonomy" id="708087"/>
    <lineage>
        <taxon>Bacteria</taxon>
        <taxon>Pseudomonadati</taxon>
        <taxon>Bacteroidota</taxon>
        <taxon>Cytophagia</taxon>
        <taxon>Cytophagales</taxon>
        <taxon>Cyclobacteriaceae</taxon>
        <taxon>Cyclobacterium</taxon>
    </lineage>
</organism>
<dbReference type="InterPro" id="IPR024294">
    <property type="entry name" value="DUF3810"/>
</dbReference>
<accession>A0ABT8C680</accession>
<reference evidence="3" key="1">
    <citation type="journal article" date="2019" name="Int. J. Syst. Evol. Microbiol.">
        <title>The Global Catalogue of Microorganisms (GCM) 10K type strain sequencing project: providing services to taxonomists for standard genome sequencing and annotation.</title>
        <authorList>
            <consortium name="The Broad Institute Genomics Platform"/>
            <consortium name="The Broad Institute Genome Sequencing Center for Infectious Disease"/>
            <person name="Wu L."/>
            <person name="Ma J."/>
        </authorList>
    </citation>
    <scope>NUCLEOTIDE SEQUENCE [LARGE SCALE GENOMIC DNA]</scope>
    <source>
        <strain evidence="3">CECT 7706</strain>
    </source>
</reference>
<comment type="caution">
    <text evidence="2">The sequence shown here is derived from an EMBL/GenBank/DDBJ whole genome shotgun (WGS) entry which is preliminary data.</text>
</comment>
<evidence type="ECO:0000313" key="3">
    <source>
        <dbReference type="Proteomes" id="UP001236663"/>
    </source>
</evidence>
<protein>
    <submittedName>
        <fullName evidence="2">DUF3810 domain-containing protein</fullName>
    </submittedName>
</protein>
<sequence>MVFGKWIGGILGFLAILLRLISGAFPQFTESWYANGLFPLIRGMLDSTLGKLPFPAIYLFVGGLLLVLFYFGKELVIRIKGSRKRTFFIFRGLVNFCGWVVFLFLFLWGFNYYRLPLYKQLGLRSEPLVSEQLLEEMQLTEAELVALRLELHRDSLPLVFSRNFEALENQLREEMQQTLGKLKYSWYGSPSVKPFYPAGTLRRMGIFGIYFPFTGEGYLDPTLHPLEKTFTLAHELAHGFGITDEGEANFMGWMVCTRSGDSYLRYTGSLKLLRYQLNDLHRMDAEAYKHFVDQLPQGIRQDIQDIQQSNLEIRPYFLELSRRSNDFYLKSQGVKAGIRSYAQLPMLARAWRLKQVDLR</sequence>
<dbReference type="Proteomes" id="UP001236663">
    <property type="component" value="Unassembled WGS sequence"/>
</dbReference>
<keyword evidence="1" id="KW-0472">Membrane</keyword>